<sequence length="52" mass="5791">MHLRKPVAPPLSGLCELPQVLPFPGFLIGARLTRRFTVVVLENVVERVVSHT</sequence>
<organism evidence="1 2">
    <name type="scientific">Trifolium medium</name>
    <dbReference type="NCBI Taxonomy" id="97028"/>
    <lineage>
        <taxon>Eukaryota</taxon>
        <taxon>Viridiplantae</taxon>
        <taxon>Streptophyta</taxon>
        <taxon>Embryophyta</taxon>
        <taxon>Tracheophyta</taxon>
        <taxon>Spermatophyta</taxon>
        <taxon>Magnoliopsida</taxon>
        <taxon>eudicotyledons</taxon>
        <taxon>Gunneridae</taxon>
        <taxon>Pentapetalae</taxon>
        <taxon>rosids</taxon>
        <taxon>fabids</taxon>
        <taxon>Fabales</taxon>
        <taxon>Fabaceae</taxon>
        <taxon>Papilionoideae</taxon>
        <taxon>50 kb inversion clade</taxon>
        <taxon>NPAAA clade</taxon>
        <taxon>Hologalegina</taxon>
        <taxon>IRL clade</taxon>
        <taxon>Trifolieae</taxon>
        <taxon>Trifolium</taxon>
    </lineage>
</organism>
<evidence type="ECO:0000313" key="1">
    <source>
        <dbReference type="EMBL" id="MCH82896.1"/>
    </source>
</evidence>
<comment type="caution">
    <text evidence="1">The sequence shown here is derived from an EMBL/GenBank/DDBJ whole genome shotgun (WGS) entry which is preliminary data.</text>
</comment>
<reference evidence="1 2" key="1">
    <citation type="journal article" date="2018" name="Front. Plant Sci.">
        <title>Red Clover (Trifolium pratense) and Zigzag Clover (T. medium) - A Picture of Genomic Similarities and Differences.</title>
        <authorList>
            <person name="Dluhosova J."/>
            <person name="Istvanek J."/>
            <person name="Nedelnik J."/>
            <person name="Repkova J."/>
        </authorList>
    </citation>
    <scope>NUCLEOTIDE SEQUENCE [LARGE SCALE GENOMIC DNA]</scope>
    <source>
        <strain evidence="2">cv. 10/8</strain>
        <tissue evidence="1">Leaf</tissue>
    </source>
</reference>
<dbReference type="AlphaFoldDB" id="A0A392M6A2"/>
<keyword evidence="2" id="KW-1185">Reference proteome</keyword>
<dbReference type="EMBL" id="LXQA010004351">
    <property type="protein sequence ID" value="MCH82896.1"/>
    <property type="molecule type" value="Genomic_DNA"/>
</dbReference>
<evidence type="ECO:0000313" key="2">
    <source>
        <dbReference type="Proteomes" id="UP000265520"/>
    </source>
</evidence>
<accession>A0A392M6A2</accession>
<protein>
    <submittedName>
        <fullName evidence="1">Uncharacterized protein</fullName>
    </submittedName>
</protein>
<gene>
    <name evidence="1" type="ORF">A2U01_0003709</name>
</gene>
<name>A0A392M6A2_9FABA</name>
<proteinExistence type="predicted"/>
<dbReference type="Proteomes" id="UP000265520">
    <property type="component" value="Unassembled WGS sequence"/>
</dbReference>